<dbReference type="EMBL" id="FQZM01000083">
    <property type="protein sequence ID" value="SHJ86657.1"/>
    <property type="molecule type" value="Genomic_DNA"/>
</dbReference>
<protein>
    <recommendedName>
        <fullName evidence="3">DUF4351 domain-containing protein</fullName>
    </recommendedName>
</protein>
<dbReference type="RefSeq" id="WP_072871643.1">
    <property type="nucleotide sequence ID" value="NZ_FQZM01000083.1"/>
</dbReference>
<dbReference type="PANTHER" id="PTHR34613:SF1">
    <property type="entry name" value="SLL6017 PROTEIN"/>
    <property type="match status" value="1"/>
</dbReference>
<reference evidence="2" key="1">
    <citation type="submission" date="2016-11" db="EMBL/GenBank/DDBJ databases">
        <authorList>
            <person name="Varghese N."/>
            <person name="Submissions S."/>
        </authorList>
    </citation>
    <scope>NUCLEOTIDE SEQUENCE [LARGE SCALE GENOMIC DNA]</scope>
    <source>
        <strain evidence="2">DSM 16057</strain>
    </source>
</reference>
<keyword evidence="2" id="KW-1185">Reference proteome</keyword>
<dbReference type="AlphaFoldDB" id="A0A1M6MT75"/>
<dbReference type="STRING" id="1121432.SAMN02745219_03523"/>
<evidence type="ECO:0000313" key="1">
    <source>
        <dbReference type="EMBL" id="SHJ86657.1"/>
    </source>
</evidence>
<name>A0A1M6MT75_9FIRM</name>
<evidence type="ECO:0008006" key="3">
    <source>
        <dbReference type="Google" id="ProtNLM"/>
    </source>
</evidence>
<dbReference type="PANTHER" id="PTHR34613">
    <property type="entry name" value="SLL0800 PROTEIN"/>
    <property type="match status" value="1"/>
</dbReference>
<proteinExistence type="predicted"/>
<dbReference type="Proteomes" id="UP000184529">
    <property type="component" value="Unassembled WGS sequence"/>
</dbReference>
<organism evidence="1 2">
    <name type="scientific">Desulfofundulus thermosubterraneus DSM 16057</name>
    <dbReference type="NCBI Taxonomy" id="1121432"/>
    <lineage>
        <taxon>Bacteria</taxon>
        <taxon>Bacillati</taxon>
        <taxon>Bacillota</taxon>
        <taxon>Clostridia</taxon>
        <taxon>Eubacteriales</taxon>
        <taxon>Peptococcaceae</taxon>
        <taxon>Desulfofundulus</taxon>
    </lineage>
</organism>
<accession>A0A1M6MT75</accession>
<gene>
    <name evidence="1" type="ORF">SAMN02745219_03523</name>
</gene>
<dbReference type="OrthoDB" id="1803913at2"/>
<sequence>MPRIDIPIKRLFQRRPADWARYVQPGCREEWVRPYKTEYTPKKESRLDNVLEIDDPSSPYLLHFEPMGYRDEALPARMLRYRSDIWEATLAGGRGTPSIRQVVMFFYKEDDNGLHRLSDRWDTGGLEYSYTVIRVWEERRQPVITAKLVGLYPLLPLMKGDDAKESPEQALKKCIDAVQEIEDESLRQDLLAAMAILVGGKYPPDLVLSMIRREMVMESPIFQEWVREERAEAEARGKVEATQDAICKYLRRRFGDASAGLQQKVREMTSLEVLDGIMEELFAANTLKEARVIIGESINKSLQ</sequence>
<evidence type="ECO:0000313" key="2">
    <source>
        <dbReference type="Proteomes" id="UP000184529"/>
    </source>
</evidence>